<dbReference type="SUPFAM" id="SSF52467">
    <property type="entry name" value="DHS-like NAD/FAD-binding domain"/>
    <property type="match status" value="1"/>
</dbReference>
<feature type="binding site" evidence="4">
    <location>
        <position position="357"/>
    </location>
    <ligand>
        <name>Zn(2+)</name>
        <dbReference type="ChEBI" id="CHEBI:29105"/>
    </ligand>
</feature>
<dbReference type="CDD" id="cd01407">
    <property type="entry name" value="SIR2-fam"/>
    <property type="match status" value="1"/>
</dbReference>
<dbReference type="InterPro" id="IPR004457">
    <property type="entry name" value="Znf_ZPR1"/>
</dbReference>
<dbReference type="EMBL" id="KB007867">
    <property type="protein sequence ID" value="ELR23078.1"/>
    <property type="molecule type" value="Genomic_DNA"/>
</dbReference>
<evidence type="ECO:0000256" key="1">
    <source>
        <dbReference type="ARBA" id="ARBA00006988"/>
    </source>
</evidence>
<dbReference type="PROSITE" id="PS50305">
    <property type="entry name" value="SIRTUIN"/>
    <property type="match status" value="1"/>
</dbReference>
<feature type="active site" description="Proton acceptor" evidence="4">
    <location>
        <position position="349"/>
    </location>
</feature>
<feature type="binding site" evidence="4">
    <location>
        <position position="360"/>
    </location>
    <ligand>
        <name>Zn(2+)</name>
        <dbReference type="ChEBI" id="CHEBI:29105"/>
    </ligand>
</feature>
<feature type="binding site" evidence="4">
    <location>
        <position position="387"/>
    </location>
    <ligand>
        <name>Zn(2+)</name>
        <dbReference type="ChEBI" id="CHEBI:29105"/>
    </ligand>
</feature>
<dbReference type="GO" id="GO:0017136">
    <property type="term" value="F:histone deacetylase activity, NAD-dependent"/>
    <property type="evidence" value="ECO:0007669"/>
    <property type="project" value="TreeGrafter"/>
</dbReference>
<evidence type="ECO:0000256" key="2">
    <source>
        <dbReference type="ARBA" id="ARBA00022679"/>
    </source>
</evidence>
<dbReference type="PANTHER" id="PTHR11085">
    <property type="entry name" value="NAD-DEPENDENT PROTEIN DEACYLASE SIRTUIN-5, MITOCHONDRIAL-RELATED"/>
    <property type="match status" value="1"/>
</dbReference>
<protein>
    <submittedName>
        <fullName evidence="6">Transcriptional regulator, Sir2 family protein</fullName>
    </submittedName>
</protein>
<dbReference type="SMART" id="SM00709">
    <property type="entry name" value="Zpr1"/>
    <property type="match status" value="1"/>
</dbReference>
<dbReference type="InterPro" id="IPR042451">
    <property type="entry name" value="ZPR1_A/B_dom"/>
</dbReference>
<dbReference type="InterPro" id="IPR050134">
    <property type="entry name" value="NAD-dep_sirtuin_deacylases"/>
</dbReference>
<reference evidence="6 7" key="1">
    <citation type="journal article" date="2013" name="Genome Biol.">
        <title>Genome of Acanthamoeba castellanii highlights extensive lateral gene transfer and early evolution of tyrosine kinase signaling.</title>
        <authorList>
            <person name="Clarke M."/>
            <person name="Lohan A.J."/>
            <person name="Liu B."/>
            <person name="Lagkouvardos I."/>
            <person name="Roy S."/>
            <person name="Zafar N."/>
            <person name="Bertelli C."/>
            <person name="Schilde C."/>
            <person name="Kianianmomeni A."/>
            <person name="Burglin T.R."/>
            <person name="Frech C."/>
            <person name="Turcotte B."/>
            <person name="Kopec K.O."/>
            <person name="Synnott J.M."/>
            <person name="Choo C."/>
            <person name="Paponov I."/>
            <person name="Finkler A."/>
            <person name="Soon Heng Tan C."/>
            <person name="Hutchins A.P."/>
            <person name="Weinmeier T."/>
            <person name="Rattei T."/>
            <person name="Chu J.S."/>
            <person name="Gimenez G."/>
            <person name="Irimia M."/>
            <person name="Rigden D.J."/>
            <person name="Fitzpatrick D.A."/>
            <person name="Lorenzo-Morales J."/>
            <person name="Bateman A."/>
            <person name="Chiu C.H."/>
            <person name="Tang P."/>
            <person name="Hegemann P."/>
            <person name="Fromm H."/>
            <person name="Raoult D."/>
            <person name="Greub G."/>
            <person name="Miranda-Saavedra D."/>
            <person name="Chen N."/>
            <person name="Nash P."/>
            <person name="Ginger M.L."/>
            <person name="Horn M."/>
            <person name="Schaap P."/>
            <person name="Caler L."/>
            <person name="Loftus B."/>
        </authorList>
    </citation>
    <scope>NUCLEOTIDE SEQUENCE [LARGE SCALE GENOMIC DNA]</scope>
    <source>
        <strain evidence="6 7">Neff</strain>
    </source>
</reference>
<dbReference type="AlphaFoldDB" id="L8HEA7"/>
<dbReference type="OMA" id="RDDYFEM"/>
<organism evidence="6 7">
    <name type="scientific">Acanthamoeba castellanii (strain ATCC 30010 / Neff)</name>
    <dbReference type="NCBI Taxonomy" id="1257118"/>
    <lineage>
        <taxon>Eukaryota</taxon>
        <taxon>Amoebozoa</taxon>
        <taxon>Discosea</taxon>
        <taxon>Longamoebia</taxon>
        <taxon>Centramoebida</taxon>
        <taxon>Acanthamoebidae</taxon>
        <taxon>Acanthamoeba</taxon>
    </lineage>
</organism>
<dbReference type="VEuPathDB" id="AmoebaDB:ACA1_361150"/>
<sequence>MESLFRYYCAQLAGHEAQHGLHVPMDINAGLVLQPPQEAKNGRKRRAEAFVPQPQHFDYLELGSDVPPLGKRITIGLRSFHDLDRVILRSDTTSIAIPEIDLDSPASTGRFTTIRDFLQDMRAQLRQSYAGYAPGPGRDKFGATLERLDQVLCGGLPCTFVLDDPLGLARANLDYEDDDADDAEFDADDDVTVERYERTWEQRVEYGLNDAWKPAQQYVGREAGLARLVDLIRDSHKIVFLTGAGVSTESGIPAFRDNGGVMGGFTIWGKYSEKHELFQNFVAEEEAQVNYWRMHADLYAIAAHAKPNPSHHIAAHLAAQGRLLGVLTQNIDGLYLTAGLDPARLVELHGTSTRARCLTCDALYPMEATVARIAAGEPVPHCLAPGCGGVLKPDTISFGQRLVRANVTRARQWLDECDLLIVMGTSLRVAPVNKYPTISLNKRTPLVMANMEETMYDDFAEVLLNDGRCGEMMAALQDQLQRTNSVL</sequence>
<evidence type="ECO:0000259" key="5">
    <source>
        <dbReference type="PROSITE" id="PS50305"/>
    </source>
</evidence>
<feature type="domain" description="Deacetylase sirtuin-type" evidence="5">
    <location>
        <begin position="218"/>
        <end position="483"/>
    </location>
</feature>
<dbReference type="Proteomes" id="UP000011083">
    <property type="component" value="Unassembled WGS sequence"/>
</dbReference>
<dbReference type="InterPro" id="IPR026590">
    <property type="entry name" value="Ssirtuin_cat_dom"/>
</dbReference>
<dbReference type="InterPro" id="IPR026591">
    <property type="entry name" value="Sirtuin_cat_small_dom_sf"/>
</dbReference>
<dbReference type="STRING" id="1257118.L8HEA7"/>
<evidence type="ECO:0000313" key="7">
    <source>
        <dbReference type="Proteomes" id="UP000011083"/>
    </source>
</evidence>
<dbReference type="OrthoDB" id="30712at2759"/>
<dbReference type="Gene3D" id="3.40.50.1220">
    <property type="entry name" value="TPP-binding domain"/>
    <property type="match status" value="1"/>
</dbReference>
<gene>
    <name evidence="6" type="ORF">ACA1_361150</name>
</gene>
<dbReference type="InterPro" id="IPR029035">
    <property type="entry name" value="DHS-like_NAD/FAD-binding_dom"/>
</dbReference>
<feature type="binding site" evidence="4">
    <location>
        <position position="382"/>
    </location>
    <ligand>
        <name>Zn(2+)</name>
        <dbReference type="ChEBI" id="CHEBI:29105"/>
    </ligand>
</feature>
<proteinExistence type="inferred from homology"/>
<evidence type="ECO:0000313" key="6">
    <source>
        <dbReference type="EMBL" id="ELR23078.1"/>
    </source>
</evidence>
<dbReference type="Gene3D" id="2.60.120.1040">
    <property type="entry name" value="ZPR1, A/B domain"/>
    <property type="match status" value="1"/>
</dbReference>
<dbReference type="InterPro" id="IPR003000">
    <property type="entry name" value="Sirtuin"/>
</dbReference>
<dbReference type="GO" id="GO:0008270">
    <property type="term" value="F:zinc ion binding"/>
    <property type="evidence" value="ECO:0007669"/>
    <property type="project" value="InterPro"/>
</dbReference>
<keyword evidence="7" id="KW-1185">Reference proteome</keyword>
<dbReference type="PANTHER" id="PTHR11085:SF10">
    <property type="entry name" value="NAD-DEPENDENT PROTEIN DEACYLASE SIRTUIN-5, MITOCHONDRIAL-RELATED"/>
    <property type="match status" value="1"/>
</dbReference>
<keyword evidence="4" id="KW-0862">Zinc</keyword>
<evidence type="ECO:0000256" key="4">
    <source>
        <dbReference type="PROSITE-ProRule" id="PRU00236"/>
    </source>
</evidence>
<dbReference type="Pfam" id="PF02146">
    <property type="entry name" value="SIR2"/>
    <property type="match status" value="1"/>
</dbReference>
<dbReference type="KEGG" id="acan:ACA1_361150"/>
<dbReference type="InterPro" id="IPR056180">
    <property type="entry name" value="ZPR1_jr_dom"/>
</dbReference>
<dbReference type="GO" id="GO:0070403">
    <property type="term" value="F:NAD+ binding"/>
    <property type="evidence" value="ECO:0007669"/>
    <property type="project" value="InterPro"/>
</dbReference>
<keyword evidence="2" id="KW-0808">Transferase</keyword>
<name>L8HEA7_ACACF</name>
<dbReference type="Gene3D" id="3.30.1600.10">
    <property type="entry name" value="SIR2/SIRT2 'Small Domain"/>
    <property type="match status" value="1"/>
</dbReference>
<keyword evidence="4" id="KW-0479">Metal-binding</keyword>
<accession>L8HEA7</accession>
<dbReference type="GeneID" id="14924049"/>
<keyword evidence="3" id="KW-0520">NAD</keyword>
<dbReference type="Pfam" id="PF22794">
    <property type="entry name" value="jr-ZPR1"/>
    <property type="match status" value="1"/>
</dbReference>
<comment type="similarity">
    <text evidence="1">Belongs to the sirtuin family.</text>
</comment>
<dbReference type="RefSeq" id="XP_004352555.1">
    <property type="nucleotide sequence ID" value="XM_004352503.1"/>
</dbReference>
<evidence type="ECO:0000256" key="3">
    <source>
        <dbReference type="ARBA" id="ARBA00023027"/>
    </source>
</evidence>